<dbReference type="SUPFAM" id="SSF55681">
    <property type="entry name" value="Class II aaRS and biotin synthetases"/>
    <property type="match status" value="1"/>
</dbReference>
<dbReference type="PANTHER" id="PTHR22594">
    <property type="entry name" value="ASPARTYL/LYSYL-TRNA SYNTHETASE"/>
    <property type="match status" value="1"/>
</dbReference>
<dbReference type="NCBIfam" id="NF001750">
    <property type="entry name" value="PRK00476.1"/>
    <property type="match status" value="1"/>
</dbReference>
<dbReference type="Pfam" id="PF02938">
    <property type="entry name" value="GAD"/>
    <property type="match status" value="1"/>
</dbReference>
<dbReference type="NCBIfam" id="TIGR00459">
    <property type="entry name" value="aspS_bact"/>
    <property type="match status" value="1"/>
</dbReference>
<dbReference type="EMBL" id="UOGF01000058">
    <property type="protein sequence ID" value="VAX30024.1"/>
    <property type="molecule type" value="Genomic_DNA"/>
</dbReference>
<dbReference type="GO" id="GO:0005524">
    <property type="term" value="F:ATP binding"/>
    <property type="evidence" value="ECO:0007669"/>
    <property type="project" value="UniProtKB-KW"/>
</dbReference>
<comment type="similarity">
    <text evidence="1">Belongs to the class-II aminoacyl-tRNA synthetase family. Type 1 subfamily.</text>
</comment>
<dbReference type="CDD" id="cd00777">
    <property type="entry name" value="AspRS_core"/>
    <property type="match status" value="1"/>
</dbReference>
<dbReference type="InterPro" id="IPR047090">
    <property type="entry name" value="AspRS_core"/>
</dbReference>
<keyword evidence="2 8" id="KW-0436">Ligase</keyword>
<dbReference type="InterPro" id="IPR045864">
    <property type="entry name" value="aa-tRNA-synth_II/BPL/LPL"/>
</dbReference>
<dbReference type="EC" id="6.1.1.23" evidence="8"/>
<accession>A0A3B1D1E1</accession>
<dbReference type="InterPro" id="IPR002312">
    <property type="entry name" value="Asp/Asn-tRNA-synth_IIb"/>
</dbReference>
<evidence type="ECO:0000256" key="1">
    <source>
        <dbReference type="ARBA" id="ARBA00006303"/>
    </source>
</evidence>
<dbReference type="CDD" id="cd04317">
    <property type="entry name" value="EcAspRS_like_N"/>
    <property type="match status" value="1"/>
</dbReference>
<dbReference type="InterPro" id="IPR004115">
    <property type="entry name" value="GAD-like_sf"/>
</dbReference>
<dbReference type="PROSITE" id="PS50862">
    <property type="entry name" value="AA_TRNA_LIGASE_II"/>
    <property type="match status" value="1"/>
</dbReference>
<dbReference type="PRINTS" id="PR01042">
    <property type="entry name" value="TRNASYNTHASP"/>
</dbReference>
<dbReference type="InterPro" id="IPR012340">
    <property type="entry name" value="NA-bd_OB-fold"/>
</dbReference>
<dbReference type="InterPro" id="IPR006195">
    <property type="entry name" value="aa-tRNA-synth_II"/>
</dbReference>
<dbReference type="InterPro" id="IPR004524">
    <property type="entry name" value="Asp-tRNA-ligase_1"/>
</dbReference>
<dbReference type="Pfam" id="PF01336">
    <property type="entry name" value="tRNA_anti-codon"/>
    <property type="match status" value="1"/>
</dbReference>
<evidence type="ECO:0000256" key="5">
    <source>
        <dbReference type="ARBA" id="ARBA00022917"/>
    </source>
</evidence>
<keyword evidence="5" id="KW-0648">Protein biosynthesis</keyword>
<dbReference type="AlphaFoldDB" id="A0A3B1D1E1"/>
<evidence type="ECO:0000256" key="4">
    <source>
        <dbReference type="ARBA" id="ARBA00022840"/>
    </source>
</evidence>
<dbReference type="PANTHER" id="PTHR22594:SF5">
    <property type="entry name" value="ASPARTATE--TRNA LIGASE, MITOCHONDRIAL"/>
    <property type="match status" value="1"/>
</dbReference>
<organism evidence="8">
    <name type="scientific">hydrothermal vent metagenome</name>
    <dbReference type="NCBI Taxonomy" id="652676"/>
    <lineage>
        <taxon>unclassified sequences</taxon>
        <taxon>metagenomes</taxon>
        <taxon>ecological metagenomes</taxon>
    </lineage>
</organism>
<dbReference type="InterPro" id="IPR029351">
    <property type="entry name" value="GAD_dom"/>
</dbReference>
<dbReference type="GO" id="GO:0003676">
    <property type="term" value="F:nucleic acid binding"/>
    <property type="evidence" value="ECO:0007669"/>
    <property type="project" value="InterPro"/>
</dbReference>
<feature type="domain" description="Aminoacyl-transfer RNA synthetases class-II family profile" evidence="7">
    <location>
        <begin position="145"/>
        <end position="553"/>
    </location>
</feature>
<keyword evidence="4" id="KW-0067">ATP-binding</keyword>
<dbReference type="InterPro" id="IPR004364">
    <property type="entry name" value="Aa-tRNA-synt_II"/>
</dbReference>
<dbReference type="InterPro" id="IPR004365">
    <property type="entry name" value="NA-bd_OB_tRNA"/>
</dbReference>
<protein>
    <submittedName>
        <fullName evidence="8">Aspartyl-tRNA synthetase @ Aspartyl-tRNA(Asn) synthetase</fullName>
        <ecNumber evidence="8">6.1.1.12</ecNumber>
        <ecNumber evidence="8">6.1.1.23</ecNumber>
    </submittedName>
</protein>
<evidence type="ECO:0000256" key="2">
    <source>
        <dbReference type="ARBA" id="ARBA00022598"/>
    </source>
</evidence>
<keyword evidence="3" id="KW-0547">Nucleotide-binding</keyword>
<dbReference type="SUPFAM" id="SSF55261">
    <property type="entry name" value="GAD domain-like"/>
    <property type="match status" value="1"/>
</dbReference>
<keyword evidence="6 8" id="KW-0030">Aminoacyl-tRNA synthetase</keyword>
<dbReference type="Pfam" id="PF00152">
    <property type="entry name" value="tRNA-synt_2"/>
    <property type="match status" value="1"/>
</dbReference>
<dbReference type="InterPro" id="IPR047089">
    <property type="entry name" value="Asp-tRNA-ligase_1_N"/>
</dbReference>
<dbReference type="GO" id="GO:0050560">
    <property type="term" value="F:aspartate-tRNA(Asn) ligase activity"/>
    <property type="evidence" value="ECO:0007669"/>
    <property type="project" value="UniProtKB-EC"/>
</dbReference>
<dbReference type="GO" id="GO:0006422">
    <property type="term" value="P:aspartyl-tRNA aminoacylation"/>
    <property type="evidence" value="ECO:0007669"/>
    <property type="project" value="TreeGrafter"/>
</dbReference>
<evidence type="ECO:0000256" key="3">
    <source>
        <dbReference type="ARBA" id="ARBA00022741"/>
    </source>
</evidence>
<evidence type="ECO:0000259" key="7">
    <source>
        <dbReference type="PROSITE" id="PS50862"/>
    </source>
</evidence>
<dbReference type="GO" id="GO:0004815">
    <property type="term" value="F:aspartate-tRNA ligase activity"/>
    <property type="evidence" value="ECO:0007669"/>
    <property type="project" value="UniProtKB-EC"/>
</dbReference>
<dbReference type="Gene3D" id="3.30.1360.30">
    <property type="entry name" value="GAD-like domain"/>
    <property type="match status" value="1"/>
</dbReference>
<dbReference type="EC" id="6.1.1.12" evidence="8"/>
<dbReference type="HAMAP" id="MF_00044">
    <property type="entry name" value="Asp_tRNA_synth_type1"/>
    <property type="match status" value="1"/>
</dbReference>
<dbReference type="Gene3D" id="3.30.930.10">
    <property type="entry name" value="Bira Bifunctional Protein, Domain 2"/>
    <property type="match status" value="1"/>
</dbReference>
<reference evidence="8" key="1">
    <citation type="submission" date="2018-06" db="EMBL/GenBank/DDBJ databases">
        <authorList>
            <person name="Zhirakovskaya E."/>
        </authorList>
    </citation>
    <scope>NUCLEOTIDE SEQUENCE</scope>
</reference>
<gene>
    <name evidence="8" type="ORF">MNBD_NITROSPIRAE01-2110</name>
</gene>
<dbReference type="GO" id="GO:0005737">
    <property type="term" value="C:cytoplasm"/>
    <property type="evidence" value="ECO:0007669"/>
    <property type="project" value="InterPro"/>
</dbReference>
<proteinExistence type="inferred from homology"/>
<name>A0A3B1D1E1_9ZZZZ</name>
<evidence type="ECO:0000256" key="6">
    <source>
        <dbReference type="ARBA" id="ARBA00023146"/>
    </source>
</evidence>
<sequence>MFRTQLCGKISEKNLDTEVTLSGWVHRRRDHGGLTFVDLRDREGIIQIVFNPQLSESVHQQAHALRSEYVIQVTGKVARRPKETENLNIPTGKVEVLAEALTILNRAKTPPFLIEDEEDISEALRLQYRYLDLRRPAVQQIFIRRHKLSQAIRQFLNDHQFLELETPSLTKSTPEGARDFLVPSRLNPGNFYALPQSPQLFKQILMVSGFDRYYQIVRCFRDEDLRADRQPEFTQIDLEMSFIEMDDILSLMEEMTLRVFSEVCDRKLPSPFPRMTYAEAVSRFGTDKPDTRFGLELVDLSELASRCDFKVFRSIVSKGGVVNGLNAKNLARLSRKEIENLTNEAIQRGAKGLAWMKVTDDGLEAPITKFFSAAQLNEIKTTLEGEPGDLLLFVADKTQVVHDVLGTLRLSLAKKLNLIDEKVFNPLWVTDFPLFEYDAAAKRYTAIHHPFTSPMDEDLPFLKSEPLKVRAKAYDLVVNGVELGGGSIRIHQEEIQSQVFSLLGIAKEEAAEKFGFLLEALQYGAPPHGGMAFGFDRMVALLSGVESIREVIPFPKTQKGICLMTSAPSDVDARQLKELHIKKERIL</sequence>
<evidence type="ECO:0000313" key="8">
    <source>
        <dbReference type="EMBL" id="VAX30024.1"/>
    </source>
</evidence>
<dbReference type="SUPFAM" id="SSF50249">
    <property type="entry name" value="Nucleic acid-binding proteins"/>
    <property type="match status" value="1"/>
</dbReference>
<dbReference type="Gene3D" id="2.40.50.140">
    <property type="entry name" value="Nucleic acid-binding proteins"/>
    <property type="match status" value="1"/>
</dbReference>